<comment type="caution">
    <text evidence="3">The sequence shown here is derived from an EMBL/GenBank/DDBJ whole genome shotgun (WGS) entry which is preliminary data.</text>
</comment>
<keyword evidence="1" id="KW-0732">Signal</keyword>
<reference evidence="3 4" key="1">
    <citation type="submission" date="2019-03" db="EMBL/GenBank/DDBJ databases">
        <title>Genomic Encyclopedia of Type Strains, Phase IV (KMG-IV): sequencing the most valuable type-strain genomes for metagenomic binning, comparative biology and taxonomic classification.</title>
        <authorList>
            <person name="Goeker M."/>
        </authorList>
    </citation>
    <scope>NUCLEOTIDE SEQUENCE [LARGE SCALE GENOMIC DNA]</scope>
    <source>
        <strain evidence="3 4">DSM 103923</strain>
    </source>
</reference>
<dbReference type="AlphaFoldDB" id="A0A4R3K169"/>
<dbReference type="EMBL" id="SLZY01000001">
    <property type="protein sequence ID" value="TCS74076.1"/>
    <property type="molecule type" value="Genomic_DNA"/>
</dbReference>
<feature type="domain" description="Lipid/polyisoprenoid-binding YceI-like" evidence="2">
    <location>
        <begin position="23"/>
        <end position="181"/>
    </location>
</feature>
<organism evidence="3 4">
    <name type="scientific">Sulfuritortus calidifontis</name>
    <dbReference type="NCBI Taxonomy" id="1914471"/>
    <lineage>
        <taxon>Bacteria</taxon>
        <taxon>Pseudomonadati</taxon>
        <taxon>Pseudomonadota</taxon>
        <taxon>Betaproteobacteria</taxon>
        <taxon>Nitrosomonadales</taxon>
        <taxon>Thiobacillaceae</taxon>
        <taxon>Sulfuritortus</taxon>
    </lineage>
</organism>
<proteinExistence type="predicted"/>
<gene>
    <name evidence="3" type="ORF">EDC61_101301</name>
</gene>
<dbReference type="InterPro" id="IPR007372">
    <property type="entry name" value="Lipid/polyisoprenoid-bd_YceI"/>
</dbReference>
<accession>A0A4R3K169</accession>
<evidence type="ECO:0000313" key="3">
    <source>
        <dbReference type="EMBL" id="TCS74076.1"/>
    </source>
</evidence>
<dbReference type="InterPro" id="IPR036761">
    <property type="entry name" value="TTHA0802/YceI-like_sf"/>
</dbReference>
<dbReference type="SUPFAM" id="SSF101874">
    <property type="entry name" value="YceI-like"/>
    <property type="match status" value="1"/>
</dbReference>
<name>A0A4R3K169_9PROT</name>
<evidence type="ECO:0000256" key="1">
    <source>
        <dbReference type="SAM" id="SignalP"/>
    </source>
</evidence>
<dbReference type="RefSeq" id="WP_126459134.1">
    <property type="nucleotide sequence ID" value="NZ_AP018721.1"/>
</dbReference>
<keyword evidence="4" id="KW-1185">Reference proteome</keyword>
<dbReference type="Gene3D" id="2.40.128.110">
    <property type="entry name" value="Lipid/polyisoprenoid-binding, YceI-like"/>
    <property type="match status" value="1"/>
</dbReference>
<dbReference type="Pfam" id="PF04264">
    <property type="entry name" value="YceI"/>
    <property type="match status" value="1"/>
</dbReference>
<dbReference type="Proteomes" id="UP000295135">
    <property type="component" value="Unassembled WGS sequence"/>
</dbReference>
<evidence type="ECO:0000259" key="2">
    <source>
        <dbReference type="SMART" id="SM00867"/>
    </source>
</evidence>
<protein>
    <submittedName>
        <fullName evidence="3">Polyisoprenoid-binding protein YceI</fullName>
    </submittedName>
</protein>
<dbReference type="PANTHER" id="PTHR34406:SF1">
    <property type="entry name" value="PROTEIN YCEI"/>
    <property type="match status" value="1"/>
</dbReference>
<dbReference type="OrthoDB" id="1247465at2"/>
<feature type="signal peptide" evidence="1">
    <location>
        <begin position="1"/>
        <end position="18"/>
    </location>
</feature>
<dbReference type="SMART" id="SM00867">
    <property type="entry name" value="YceI"/>
    <property type="match status" value="1"/>
</dbReference>
<feature type="chain" id="PRO_5020634553" evidence="1">
    <location>
        <begin position="19"/>
        <end position="189"/>
    </location>
</feature>
<dbReference type="PANTHER" id="PTHR34406">
    <property type="entry name" value="PROTEIN YCEI"/>
    <property type="match status" value="1"/>
</dbReference>
<evidence type="ECO:0000313" key="4">
    <source>
        <dbReference type="Proteomes" id="UP000295135"/>
    </source>
</evidence>
<sequence>MKRFALILLMPLSLAVQAAPFDQVRLDQSRLGFVSKQMAVPVEGQFRRFNAQLSFDPARPQAAQAGIEIDLASIDAGSREANEEVVGRNWFNVRQYPTARFVSSGVRPLGGDRYEVRGTLTIKGKSREVTAPFSFRPAGGQGVFEGGFALKRLDFGIGEGPWGDTGIVADEVQIKFRIVAASTRPARKP</sequence>